<protein>
    <submittedName>
        <fullName evidence="1">Cell wall-binding repeat-containing protein</fullName>
    </submittedName>
</protein>
<dbReference type="RefSeq" id="WP_259485402.1">
    <property type="nucleotide sequence ID" value="NZ_JANTEZ010000002.1"/>
</dbReference>
<dbReference type="Gene3D" id="3.40.50.12090">
    <property type="match status" value="1"/>
</dbReference>
<proteinExistence type="predicted"/>
<dbReference type="PANTHER" id="PTHR30032">
    <property type="entry name" value="N-ACETYLMURAMOYL-L-ALANINE AMIDASE-RELATED"/>
    <property type="match status" value="1"/>
</dbReference>
<dbReference type="Gene3D" id="2.60.40.10">
    <property type="entry name" value="Immunoglobulins"/>
    <property type="match status" value="1"/>
</dbReference>
<keyword evidence="2" id="KW-1185">Reference proteome</keyword>
<dbReference type="InterPro" id="IPR007253">
    <property type="entry name" value="Cell_wall-bd_2"/>
</dbReference>
<dbReference type="Proteomes" id="UP001165580">
    <property type="component" value="Unassembled WGS sequence"/>
</dbReference>
<dbReference type="Pfam" id="PF04122">
    <property type="entry name" value="CW_binding_2"/>
    <property type="match status" value="3"/>
</dbReference>
<comment type="caution">
    <text evidence="1">The sequence shown here is derived from an EMBL/GenBank/DDBJ whole genome shotgun (WGS) entry which is preliminary data.</text>
</comment>
<evidence type="ECO:0000313" key="1">
    <source>
        <dbReference type="EMBL" id="MCS5713866.1"/>
    </source>
</evidence>
<evidence type="ECO:0000313" key="2">
    <source>
        <dbReference type="Proteomes" id="UP001165580"/>
    </source>
</evidence>
<gene>
    <name evidence="1" type="ORF">NVV95_04790</name>
</gene>
<dbReference type="InterPro" id="IPR051922">
    <property type="entry name" value="Bact_Sporulation_Assoc"/>
</dbReference>
<reference evidence="1" key="1">
    <citation type="submission" date="2022-08" db="EMBL/GenBank/DDBJ databases">
        <authorList>
            <person name="Deng Y."/>
            <person name="Han X.-F."/>
            <person name="Zhang Y.-Q."/>
        </authorList>
    </citation>
    <scope>NUCLEOTIDE SEQUENCE</scope>
    <source>
        <strain evidence="1">CPCC 205716</strain>
    </source>
</reference>
<name>A0ABT2GGE1_9MICO</name>
<sequence>MSVPTRLTRPIRTARTARAIQPRRFTDARKAVLATVVAGLLAAAGGVAAAAPASATVTLAAAGCPQTVAAQGFPIEPLEATAGGIVTRTAGAFPPGVQLNALGTVLFGEPSAVGRYRFRLQLTVTDPTGAIVTSEVNCAITVQQAPKVNRIGGADRYAQAIALSAAAFPTADLAYVVTGERFADALSAGSVGAQHHAPLLLTPSGALPNGLIDELKRLKVKDVVIVGGVNAVSAAVERALRSGSGAEVTRIGGADRYEVSRALISDARFGMPKTSSIFLATGTDFPDALTATPAAFTDGSPVMLVNGRAATLSSAEIGTLDNFGVREATIVGGPLTVSDALLKDITTRFAAERLAGADRYATGAIVNHDVFKSASRVFIASGATFPDALSGGVPAGVSSNPLYVTTPECLSPEVYFEIGRLAPVDVTILGGLKAVGPALDTLTPCALD</sequence>
<dbReference type="PANTHER" id="PTHR30032:SF8">
    <property type="entry name" value="GERMINATION-SPECIFIC N-ACETYLMURAMOYL-L-ALANINE AMIDASE"/>
    <property type="match status" value="1"/>
</dbReference>
<dbReference type="EMBL" id="JANTEZ010000002">
    <property type="protein sequence ID" value="MCS5713866.1"/>
    <property type="molecule type" value="Genomic_DNA"/>
</dbReference>
<organism evidence="1 2">
    <name type="scientific">Herbiconiux gentiana</name>
    <dbReference type="NCBI Taxonomy" id="2970912"/>
    <lineage>
        <taxon>Bacteria</taxon>
        <taxon>Bacillati</taxon>
        <taxon>Actinomycetota</taxon>
        <taxon>Actinomycetes</taxon>
        <taxon>Micrococcales</taxon>
        <taxon>Microbacteriaceae</taxon>
        <taxon>Herbiconiux</taxon>
    </lineage>
</organism>
<dbReference type="InterPro" id="IPR013783">
    <property type="entry name" value="Ig-like_fold"/>
</dbReference>
<accession>A0ABT2GGE1</accession>